<evidence type="ECO:0000313" key="1">
    <source>
        <dbReference type="EMBL" id="KAJ8415044.1"/>
    </source>
</evidence>
<gene>
    <name evidence="1" type="ORF">AAFF_G00007420</name>
</gene>
<accession>A0AAD7T5Z5</accession>
<keyword evidence="2" id="KW-1185">Reference proteome</keyword>
<name>A0AAD7T5Z5_9TELE</name>
<proteinExistence type="predicted"/>
<evidence type="ECO:0000313" key="2">
    <source>
        <dbReference type="Proteomes" id="UP001221898"/>
    </source>
</evidence>
<dbReference type="Proteomes" id="UP001221898">
    <property type="component" value="Unassembled WGS sequence"/>
</dbReference>
<reference evidence="1" key="1">
    <citation type="journal article" date="2023" name="Science">
        <title>Genome structures resolve the early diversification of teleost fishes.</title>
        <authorList>
            <person name="Parey E."/>
            <person name="Louis A."/>
            <person name="Montfort J."/>
            <person name="Bouchez O."/>
            <person name="Roques C."/>
            <person name="Iampietro C."/>
            <person name="Lluch J."/>
            <person name="Castinel A."/>
            <person name="Donnadieu C."/>
            <person name="Desvignes T."/>
            <person name="Floi Bucao C."/>
            <person name="Jouanno E."/>
            <person name="Wen M."/>
            <person name="Mejri S."/>
            <person name="Dirks R."/>
            <person name="Jansen H."/>
            <person name="Henkel C."/>
            <person name="Chen W.J."/>
            <person name="Zahm M."/>
            <person name="Cabau C."/>
            <person name="Klopp C."/>
            <person name="Thompson A.W."/>
            <person name="Robinson-Rechavi M."/>
            <person name="Braasch I."/>
            <person name="Lecointre G."/>
            <person name="Bobe J."/>
            <person name="Postlethwait J.H."/>
            <person name="Berthelot C."/>
            <person name="Roest Crollius H."/>
            <person name="Guiguen Y."/>
        </authorList>
    </citation>
    <scope>NUCLEOTIDE SEQUENCE</scope>
    <source>
        <strain evidence="1">NC1722</strain>
    </source>
</reference>
<dbReference type="EMBL" id="JAINUG010000010">
    <property type="protein sequence ID" value="KAJ8415044.1"/>
    <property type="molecule type" value="Genomic_DNA"/>
</dbReference>
<comment type="caution">
    <text evidence="1">The sequence shown here is derived from an EMBL/GenBank/DDBJ whole genome shotgun (WGS) entry which is preliminary data.</text>
</comment>
<sequence>MTVSITPTQDKKHFQHYCYVRTSPELLASMHTSTKHQLHLVVNRRKVWKRPSWLKKLSSLDNSFESPMDSFLFRKVKAPRMELLG</sequence>
<organism evidence="1 2">
    <name type="scientific">Aldrovandia affinis</name>
    <dbReference type="NCBI Taxonomy" id="143900"/>
    <lineage>
        <taxon>Eukaryota</taxon>
        <taxon>Metazoa</taxon>
        <taxon>Chordata</taxon>
        <taxon>Craniata</taxon>
        <taxon>Vertebrata</taxon>
        <taxon>Euteleostomi</taxon>
        <taxon>Actinopterygii</taxon>
        <taxon>Neopterygii</taxon>
        <taxon>Teleostei</taxon>
        <taxon>Notacanthiformes</taxon>
        <taxon>Halosauridae</taxon>
        <taxon>Aldrovandia</taxon>
    </lineage>
</organism>
<protein>
    <submittedName>
        <fullName evidence="1">Uncharacterized protein</fullName>
    </submittedName>
</protein>
<dbReference type="AlphaFoldDB" id="A0AAD7T5Z5"/>